<reference evidence="1" key="1">
    <citation type="journal article" date="2014" name="Front. Microbiol.">
        <title>High frequency of phylogenetically diverse reductive dehalogenase-homologous genes in deep subseafloor sedimentary metagenomes.</title>
        <authorList>
            <person name="Kawai M."/>
            <person name="Futagami T."/>
            <person name="Toyoda A."/>
            <person name="Takaki Y."/>
            <person name="Nishi S."/>
            <person name="Hori S."/>
            <person name="Arai W."/>
            <person name="Tsubouchi T."/>
            <person name="Morono Y."/>
            <person name="Uchiyama I."/>
            <person name="Ito T."/>
            <person name="Fujiyama A."/>
            <person name="Inagaki F."/>
            <person name="Takami H."/>
        </authorList>
    </citation>
    <scope>NUCLEOTIDE SEQUENCE</scope>
    <source>
        <strain evidence="1">Expedition CK06-06</strain>
    </source>
</reference>
<dbReference type="EMBL" id="BART01009461">
    <property type="protein sequence ID" value="GAG68818.1"/>
    <property type="molecule type" value="Genomic_DNA"/>
</dbReference>
<proteinExistence type="predicted"/>
<name>X1A7P7_9ZZZZ</name>
<dbReference type="AlphaFoldDB" id="X1A7P7"/>
<dbReference type="SUPFAM" id="SSF52540">
    <property type="entry name" value="P-loop containing nucleoside triphosphate hydrolases"/>
    <property type="match status" value="1"/>
</dbReference>
<accession>X1A7P7</accession>
<protein>
    <submittedName>
        <fullName evidence="1">Uncharacterized protein</fullName>
    </submittedName>
</protein>
<dbReference type="Gene3D" id="3.40.50.300">
    <property type="entry name" value="P-loop containing nucleotide triphosphate hydrolases"/>
    <property type="match status" value="1"/>
</dbReference>
<evidence type="ECO:0000313" key="1">
    <source>
        <dbReference type="EMBL" id="GAG68818.1"/>
    </source>
</evidence>
<sequence length="354" mass="40835">AIGKDGREVLKQGNEKDLREVEDKLVIWLKVSEGATDAQIKDKVKIFRESVGLPVERKEEKQNRITLEEIRKWIVSISGQFNIKDLYAWMPELANKPPERRQISNCLGRLVKEGLIERDGRYGVYRKVESELERMDFLNADTKPVDIWLPFNLTDMVEIMPGNIIAIAGEKETGKTTLALNIAWTNRNKWDVHYFNSEMGNSELKKRVSKFEDTDLYEWAEKISFYPKADNFQDVIQTGPDKLNIIDFMEVAGDDYPYVASWILQIHKKIIENGAIVIICLEKPEKRDTGVGGRGTLDKPRLYLAMTRGKIKIVTAKNWATDDNPRDQICEFKVVQGAKLIQSVDWNRVDKWCL</sequence>
<feature type="non-terminal residue" evidence="1">
    <location>
        <position position="1"/>
    </location>
</feature>
<gene>
    <name evidence="1" type="ORF">S01H4_20967</name>
</gene>
<comment type="caution">
    <text evidence="1">The sequence shown here is derived from an EMBL/GenBank/DDBJ whole genome shotgun (WGS) entry which is preliminary data.</text>
</comment>
<dbReference type="InterPro" id="IPR027417">
    <property type="entry name" value="P-loop_NTPase"/>
</dbReference>
<organism evidence="1">
    <name type="scientific">marine sediment metagenome</name>
    <dbReference type="NCBI Taxonomy" id="412755"/>
    <lineage>
        <taxon>unclassified sequences</taxon>
        <taxon>metagenomes</taxon>
        <taxon>ecological metagenomes</taxon>
    </lineage>
</organism>